<dbReference type="InterPro" id="IPR004300">
    <property type="entry name" value="Glyco_hydro_57_N"/>
</dbReference>
<accession>A0A1G2SJ40</accession>
<organism evidence="4 5">
    <name type="scientific">Candidatus Yonathbacteria bacterium RIFOXYD1_FULL_52_36</name>
    <dbReference type="NCBI Taxonomy" id="1802730"/>
    <lineage>
        <taxon>Bacteria</taxon>
        <taxon>Candidatus Yonathiibacteriota</taxon>
    </lineage>
</organism>
<dbReference type="InterPro" id="IPR052046">
    <property type="entry name" value="GH57_Enzymes"/>
</dbReference>
<dbReference type="SUPFAM" id="SSF88713">
    <property type="entry name" value="Glycoside hydrolase/deacetylase"/>
    <property type="match status" value="1"/>
</dbReference>
<dbReference type="GO" id="GO:0003824">
    <property type="term" value="F:catalytic activity"/>
    <property type="evidence" value="ECO:0007669"/>
    <property type="project" value="InterPro"/>
</dbReference>
<keyword evidence="2" id="KW-0119">Carbohydrate metabolism</keyword>
<proteinExistence type="inferred from homology"/>
<reference evidence="4 5" key="1">
    <citation type="journal article" date="2016" name="Nat. Commun.">
        <title>Thousands of microbial genomes shed light on interconnected biogeochemical processes in an aquifer system.</title>
        <authorList>
            <person name="Anantharaman K."/>
            <person name="Brown C.T."/>
            <person name="Hug L.A."/>
            <person name="Sharon I."/>
            <person name="Castelle C.J."/>
            <person name="Probst A.J."/>
            <person name="Thomas B.C."/>
            <person name="Singh A."/>
            <person name="Wilkins M.J."/>
            <person name="Karaoz U."/>
            <person name="Brodie E.L."/>
            <person name="Williams K.H."/>
            <person name="Hubbard S.S."/>
            <person name="Banfield J.F."/>
        </authorList>
    </citation>
    <scope>NUCLEOTIDE SEQUENCE [LARGE SCALE GENOMIC DNA]</scope>
</reference>
<comment type="similarity">
    <text evidence="1">Belongs to the glycosyl hydrolase 57 family.</text>
</comment>
<dbReference type="EMBL" id="MHUZ01000032">
    <property type="protein sequence ID" value="OHA85026.1"/>
    <property type="molecule type" value="Genomic_DNA"/>
</dbReference>
<protein>
    <submittedName>
        <fullName evidence="4">Alpha-amylase</fullName>
    </submittedName>
</protein>
<dbReference type="AlphaFoldDB" id="A0A1G2SJ40"/>
<dbReference type="Gene3D" id="3.20.110.20">
    <property type="match status" value="1"/>
</dbReference>
<dbReference type="InterPro" id="IPR011330">
    <property type="entry name" value="Glyco_hydro/deAcase_b/a-brl"/>
</dbReference>
<dbReference type="PANTHER" id="PTHR36306:SF1">
    <property type="entry name" value="ALPHA-AMYLASE-RELATED"/>
    <property type="match status" value="1"/>
</dbReference>
<comment type="caution">
    <text evidence="4">The sequence shown here is derived from an EMBL/GenBank/DDBJ whole genome shotgun (WGS) entry which is preliminary data.</text>
</comment>
<evidence type="ECO:0000259" key="3">
    <source>
        <dbReference type="Pfam" id="PF03065"/>
    </source>
</evidence>
<dbReference type="Proteomes" id="UP000178168">
    <property type="component" value="Unassembled WGS sequence"/>
</dbReference>
<gene>
    <name evidence="4" type="ORF">A2591_02295</name>
</gene>
<dbReference type="GO" id="GO:0005975">
    <property type="term" value="P:carbohydrate metabolic process"/>
    <property type="evidence" value="ECO:0007669"/>
    <property type="project" value="InterPro"/>
</dbReference>
<dbReference type="PANTHER" id="PTHR36306">
    <property type="entry name" value="ALPHA-AMYLASE-RELATED-RELATED"/>
    <property type="match status" value="1"/>
</dbReference>
<dbReference type="STRING" id="1802730.A2591_02295"/>
<feature type="domain" description="Glycoside hydrolase family 57 N-terminal" evidence="3">
    <location>
        <begin position="6"/>
        <end position="293"/>
    </location>
</feature>
<name>A0A1G2SJ40_9BACT</name>
<evidence type="ECO:0000313" key="5">
    <source>
        <dbReference type="Proteomes" id="UP000178168"/>
    </source>
</evidence>
<evidence type="ECO:0000313" key="4">
    <source>
        <dbReference type="EMBL" id="OHA85026.1"/>
    </source>
</evidence>
<dbReference type="CDD" id="cd10795">
    <property type="entry name" value="GH57N_MJA1_like"/>
    <property type="match status" value="1"/>
</dbReference>
<evidence type="ECO:0000256" key="2">
    <source>
        <dbReference type="ARBA" id="ARBA00023277"/>
    </source>
</evidence>
<dbReference type="Pfam" id="PF03065">
    <property type="entry name" value="Glyco_hydro_57"/>
    <property type="match status" value="1"/>
</dbReference>
<evidence type="ECO:0000256" key="1">
    <source>
        <dbReference type="ARBA" id="ARBA00006821"/>
    </source>
</evidence>
<sequence length="415" mass="48480">MSSVCFYFQVHQPFRIKRYRIFDVGNDQEYFSDDSERDTNNARVFHKVARKCYLPANAVLLELLERHPEFKVSFSLSGVFLEQAEMYAPEVIESFQKLVATGRVEILSETYYHSLSFLHSKNEFRAQVALHRDKVQKIFGVTPQVFRNTELIYRNDIAHEVEAMGYKGIIAEGADHVLGWRSPNFLYQPEGAQKIKLLLKNYKLSDDVAFRFSSRDWAEWPLTAPKFAQWLSAVNGNGHVINLFMDYETFGEHQWEDTGIFDFLRAMPEEFLKHPDNDFVTPSEAIDRYDAVAPLDVPDYMSWADVERDLSAWLSNAIQHDAMRAIYVLEHEVMESGDPKLIDDWRRLQTSDHFYYMCTKWFADGDVHKYFNPYDSPYEAFIAYMNVLQDMRLRVEASRAKRKRPTGVLAAPLYA</sequence>